<protein>
    <submittedName>
        <fullName evidence="2">F-box domain-containing protein</fullName>
    </submittedName>
</protein>
<sequence length="377" mass="43353">MTFTYTKLPPELQKCVLNSTTLSEIPKLLQSNKTNRELIRKKPFSTKKIDSIEVKIPIYGITVDDSVISEVNFLVSFQNLDLIFRLTNNVIHLADLQLSISNQHFWALLKDVVALKTLHLHCLPHFGTSEMAEKEFEHLLDAKTFLPNLKYVNAFEITTNSSKFLNICYTKLKIDGFNRIQLRIDRSSGDWKKCLGKLFDESLQQCPTLTWASQKTPWKQLSQLNLRLLTLETFDGMWKKFVQLIRDVHKNQIDFDTVTMVGAKYFSNETIDDLFVELQDIFKPIAGLKRIGGGSQKGALLVERLRNLSVDLEKMRIQDHPLLLDIRDQKRKNFFYQKTISNDVDVAGCASLFQSSVPGKKGSQFIYQIFTIYLSCG</sequence>
<proteinExistence type="predicted"/>
<dbReference type="Proteomes" id="UP000887575">
    <property type="component" value="Unassembled WGS sequence"/>
</dbReference>
<reference evidence="2" key="1">
    <citation type="submission" date="2024-02" db="UniProtKB">
        <authorList>
            <consortium name="WormBaseParasite"/>
        </authorList>
    </citation>
    <scope>IDENTIFICATION</scope>
</reference>
<organism evidence="1 2">
    <name type="scientific">Mesorhabditis belari</name>
    <dbReference type="NCBI Taxonomy" id="2138241"/>
    <lineage>
        <taxon>Eukaryota</taxon>
        <taxon>Metazoa</taxon>
        <taxon>Ecdysozoa</taxon>
        <taxon>Nematoda</taxon>
        <taxon>Chromadorea</taxon>
        <taxon>Rhabditida</taxon>
        <taxon>Rhabditina</taxon>
        <taxon>Rhabditomorpha</taxon>
        <taxon>Rhabditoidea</taxon>
        <taxon>Rhabditidae</taxon>
        <taxon>Mesorhabditinae</taxon>
        <taxon>Mesorhabditis</taxon>
    </lineage>
</organism>
<name>A0A915GYS5_9BILA</name>
<dbReference type="AlphaFoldDB" id="A0A915GYS5"/>
<evidence type="ECO:0000313" key="2">
    <source>
        <dbReference type="WBParaSite" id="MBELARI_LOCUS11400"/>
    </source>
</evidence>
<evidence type="ECO:0000313" key="1">
    <source>
        <dbReference type="Proteomes" id="UP000887575"/>
    </source>
</evidence>
<dbReference type="WBParaSite" id="MBELARI_LOCUS11400">
    <property type="protein sequence ID" value="MBELARI_LOCUS11400"/>
    <property type="gene ID" value="MBELARI_LOCUS11400"/>
</dbReference>
<accession>A0A915GYS5</accession>
<keyword evidence="1" id="KW-1185">Reference proteome</keyword>